<dbReference type="HOGENOM" id="CLU_1412297_0_0_2"/>
<dbReference type="AlphaFoldDB" id="D9Q2U4"/>
<dbReference type="RefSeq" id="WP_013267144.1">
    <property type="nucleotide sequence ID" value="NC_014374.1"/>
</dbReference>
<evidence type="ECO:0000313" key="1">
    <source>
        <dbReference type="EMBL" id="ADL19632.1"/>
    </source>
</evidence>
<protein>
    <recommendedName>
        <fullName evidence="3">AAA+ ATPase domain-containing protein</fullName>
    </recommendedName>
</protein>
<dbReference type="EMBL" id="CP001742">
    <property type="protein sequence ID" value="ADL19632.1"/>
    <property type="molecule type" value="Genomic_DNA"/>
</dbReference>
<proteinExistence type="predicted"/>
<dbReference type="eggNOG" id="arCOG00417">
    <property type="taxonomic scope" value="Archaea"/>
</dbReference>
<name>D9Q2U4_ACIS3</name>
<dbReference type="SUPFAM" id="SSF52540">
    <property type="entry name" value="P-loop containing nucleoside triphosphate hydrolases"/>
    <property type="match status" value="1"/>
</dbReference>
<dbReference type="Gene3D" id="3.40.50.300">
    <property type="entry name" value="P-loop containing nucleotide triphosphate hydrolases"/>
    <property type="match status" value="1"/>
</dbReference>
<dbReference type="STRING" id="666510.ASAC_1227"/>
<accession>D9Q2U4</accession>
<keyword evidence="2" id="KW-1185">Reference proteome</keyword>
<reference evidence="1 2" key="1">
    <citation type="journal article" date="2010" name="Appl. Environ. Microbiol.">
        <title>The genome sequence of the crenarchaeon Acidilobus saccharovorans supports a new order, Acidilobales, and suggests an important ecological role in terrestrial acidic hot springs.</title>
        <authorList>
            <person name="Mardanov A.V."/>
            <person name="Svetlitchnyi V.A."/>
            <person name="Beletsky A.V."/>
            <person name="Prokofeva M.I."/>
            <person name="Bonch-Osmolovskaya E.A."/>
            <person name="Ravin N.V."/>
            <person name="Skryabin K.G."/>
        </authorList>
    </citation>
    <scope>NUCLEOTIDE SEQUENCE [LARGE SCALE GENOMIC DNA]</scope>
    <source>
        <strain evidence="2">DSM 16705 / JCM 18335 / VKM B-2471 / 345-15</strain>
    </source>
</reference>
<sequence length="199" mass="21916">MSGPCKPLSPLPRELSELIDIGRFVVVYGPFGTGKTRLAFEVARHLMSDGHNVRLLATEPGTLSYARNVVTCVPYMTILTADQLVNEVVKAASEGVKIIVDSINWPFRSLQGDYPLRLLSFVSAVLRQVGGFAVGQIADVEGGEFEMSLGRWVLPWADAIAYTERITCKRGPCVALTFIKPFINTLIFELKKEGVEWVA</sequence>
<dbReference type="GeneID" id="9499482"/>
<dbReference type="OrthoDB" id="45637at2157"/>
<evidence type="ECO:0008006" key="3">
    <source>
        <dbReference type="Google" id="ProtNLM"/>
    </source>
</evidence>
<dbReference type="Proteomes" id="UP000000346">
    <property type="component" value="Chromosome"/>
</dbReference>
<evidence type="ECO:0000313" key="2">
    <source>
        <dbReference type="Proteomes" id="UP000000346"/>
    </source>
</evidence>
<dbReference type="InterPro" id="IPR027417">
    <property type="entry name" value="P-loop_NTPase"/>
</dbReference>
<dbReference type="KEGG" id="asc:ASAC_1227"/>
<organism evidence="1 2">
    <name type="scientific">Acidilobus saccharovorans (strain DSM 16705 / JCM 18335 / VKM B-2471 / 345-15)</name>
    <dbReference type="NCBI Taxonomy" id="666510"/>
    <lineage>
        <taxon>Archaea</taxon>
        <taxon>Thermoproteota</taxon>
        <taxon>Thermoprotei</taxon>
        <taxon>Acidilobales</taxon>
        <taxon>Acidilobaceae</taxon>
        <taxon>Acidilobus</taxon>
    </lineage>
</organism>
<dbReference type="InParanoid" id="D9Q2U4"/>
<gene>
    <name evidence="1" type="ordered locus">ASAC_1227</name>
</gene>